<protein>
    <submittedName>
        <fullName evidence="2">Uncharacterized protein</fullName>
    </submittedName>
</protein>
<proteinExistence type="predicted"/>
<sequence>MLVSAPAKGLKGVKRHQVRKEQEPAATSEKRQRKRRCPLQPGCPSPGCRERRPRRDRGRRILTRMLQACR</sequence>
<dbReference type="EMBL" id="MPYG04000203">
    <property type="protein sequence ID" value="ROG88674.1"/>
    <property type="molecule type" value="Genomic_DNA"/>
</dbReference>
<organism evidence="2 3">
    <name type="scientific">Klebsiella pneumoniae</name>
    <dbReference type="NCBI Taxonomy" id="573"/>
    <lineage>
        <taxon>Bacteria</taxon>
        <taxon>Pseudomonadati</taxon>
        <taxon>Pseudomonadota</taxon>
        <taxon>Gammaproteobacteria</taxon>
        <taxon>Enterobacterales</taxon>
        <taxon>Enterobacteriaceae</taxon>
        <taxon>Klebsiella/Raoultella group</taxon>
        <taxon>Klebsiella</taxon>
        <taxon>Klebsiella pneumoniae complex</taxon>
    </lineage>
</organism>
<dbReference type="Proteomes" id="UP000283322">
    <property type="component" value="Unassembled WGS sequence"/>
</dbReference>
<comment type="caution">
    <text evidence="2">The sequence shown here is derived from an EMBL/GenBank/DDBJ whole genome shotgun (WGS) entry which is preliminary data.</text>
</comment>
<gene>
    <name evidence="2" type="ORF">BL124_00026020</name>
</gene>
<feature type="region of interest" description="Disordered" evidence="1">
    <location>
        <begin position="1"/>
        <end position="70"/>
    </location>
</feature>
<accession>A0A422ZH33</accession>
<dbReference type="AlphaFoldDB" id="A0A422ZH33"/>
<name>A0A422ZH33_KLEPN</name>
<evidence type="ECO:0000313" key="2">
    <source>
        <dbReference type="EMBL" id="ROG88674.1"/>
    </source>
</evidence>
<evidence type="ECO:0000313" key="3">
    <source>
        <dbReference type="Proteomes" id="UP000283322"/>
    </source>
</evidence>
<evidence type="ECO:0000256" key="1">
    <source>
        <dbReference type="SAM" id="MobiDB-lite"/>
    </source>
</evidence>
<feature type="compositionally biased region" description="Basic residues" evidence="1">
    <location>
        <begin position="51"/>
        <end position="62"/>
    </location>
</feature>
<reference evidence="2 3" key="1">
    <citation type="submission" date="2018-10" db="EMBL/GenBank/DDBJ databases">
        <authorList>
            <person name="Vanduin D."/>
            <person name="Fouts D."/>
            <person name="Wright M."/>
            <person name="Sutton G."/>
            <person name="Nguyen K."/>
            <person name="Kreiswirth B."/>
            <person name="Chen L."/>
            <person name="Rojas L."/>
            <person name="Hujer A."/>
            <person name="Hujer K."/>
            <person name="Bonomo R."/>
            <person name="Adams M."/>
        </authorList>
    </citation>
    <scope>NUCLEOTIDE SEQUENCE [LARGE SCALE GENOMIC DNA]</scope>
    <source>
        <strain evidence="2 3">CRK0165</strain>
    </source>
</reference>